<protein>
    <submittedName>
        <fullName evidence="1">Msl0377 protein</fullName>
    </submittedName>
</protein>
<accession>Q98MZ4</accession>
<dbReference type="Proteomes" id="UP000000552">
    <property type="component" value="Chromosome"/>
</dbReference>
<gene>
    <name evidence="1" type="ordered locus">msl0377</name>
</gene>
<sequence length="69" mass="7978">MRPDVHFGLWLLSRGAKQEEFRHVRVERYRQFVPDRGCVADVVRQQAIATKGSCAFVGVEHQRIGVRVE</sequence>
<evidence type="ECO:0000313" key="2">
    <source>
        <dbReference type="Proteomes" id="UP000000552"/>
    </source>
</evidence>
<organism evidence="1 2">
    <name type="scientific">Mesorhizobium japonicum (strain LMG 29417 / CECT 9101 / MAFF 303099)</name>
    <name type="common">Mesorhizobium loti (strain MAFF 303099)</name>
    <dbReference type="NCBI Taxonomy" id="266835"/>
    <lineage>
        <taxon>Bacteria</taxon>
        <taxon>Pseudomonadati</taxon>
        <taxon>Pseudomonadota</taxon>
        <taxon>Alphaproteobacteria</taxon>
        <taxon>Hyphomicrobiales</taxon>
        <taxon>Phyllobacteriaceae</taxon>
        <taxon>Mesorhizobium</taxon>
    </lineage>
</organism>
<name>Q98MZ4_RHILO</name>
<reference evidence="1 2" key="1">
    <citation type="journal article" date="2000" name="DNA Res.">
        <title>Complete genome structure of the nitrogen-fixing symbiotic bacterium Mesorhizobium loti.</title>
        <authorList>
            <person name="Kaneko T."/>
            <person name="Nakamura Y."/>
            <person name="Sato S."/>
            <person name="Asamizu E."/>
            <person name="Kato T."/>
            <person name="Sasamoto S."/>
            <person name="Watanabe A."/>
            <person name="Idesawa K."/>
            <person name="Ishikawa A."/>
            <person name="Kawashima K."/>
            <person name="Kimura T."/>
            <person name="Kishida Y."/>
            <person name="Kiyokawa C."/>
            <person name="Kohara M."/>
            <person name="Matsumoto M."/>
            <person name="Matsuno A."/>
            <person name="Mochizuki Y."/>
            <person name="Nakayama S."/>
            <person name="Nakazaki N."/>
            <person name="Shimpo S."/>
            <person name="Sugimoto M."/>
            <person name="Takeuchi C."/>
            <person name="Yamada M."/>
            <person name="Tabata S."/>
        </authorList>
    </citation>
    <scope>NUCLEOTIDE SEQUENCE [LARGE SCALE GENOMIC DNA]</scope>
    <source>
        <strain evidence="2">LMG 29417 / CECT 9101 / MAFF 303099</strain>
    </source>
</reference>
<dbReference type="AlphaFoldDB" id="Q98MZ4"/>
<evidence type="ECO:0000313" key="1">
    <source>
        <dbReference type="EMBL" id="BAB47969.1"/>
    </source>
</evidence>
<dbReference type="HOGENOM" id="CLU_2773069_0_0_5"/>
<proteinExistence type="predicted"/>
<dbReference type="KEGG" id="mlo:msl0377"/>
<dbReference type="EMBL" id="BA000012">
    <property type="protein sequence ID" value="BAB47969.1"/>
    <property type="molecule type" value="Genomic_DNA"/>
</dbReference>